<protein>
    <recommendedName>
        <fullName evidence="4">Oxidation resistance protein 1</fullName>
    </recommendedName>
</protein>
<gene>
    <name evidence="7" type="ORF">GPM918_LOCUS10794</name>
    <name evidence="8" type="ORF">SRO942_LOCUS10795</name>
</gene>
<reference evidence="7" key="1">
    <citation type="submission" date="2021-02" db="EMBL/GenBank/DDBJ databases">
        <authorList>
            <person name="Nowell W R."/>
        </authorList>
    </citation>
    <scope>NUCLEOTIDE SEQUENCE</scope>
</reference>
<dbReference type="Proteomes" id="UP000681722">
    <property type="component" value="Unassembled WGS sequence"/>
</dbReference>
<dbReference type="PANTHER" id="PTHR23354">
    <property type="entry name" value="NUCLEOLAR PROTEIN 7/ESTROGEN RECEPTOR COACTIVATOR-RELATED"/>
    <property type="match status" value="1"/>
</dbReference>
<dbReference type="GO" id="GO:0006979">
    <property type="term" value="P:response to oxidative stress"/>
    <property type="evidence" value="ECO:0007669"/>
    <property type="project" value="TreeGrafter"/>
</dbReference>
<dbReference type="Proteomes" id="UP000663829">
    <property type="component" value="Unassembled WGS sequence"/>
</dbReference>
<accession>A0A814CFH7</accession>
<dbReference type="OrthoDB" id="26679at2759"/>
<feature type="compositionally biased region" description="Low complexity" evidence="5">
    <location>
        <begin position="1"/>
        <end position="35"/>
    </location>
</feature>
<evidence type="ECO:0000313" key="7">
    <source>
        <dbReference type="EMBL" id="CAF0942629.1"/>
    </source>
</evidence>
<feature type="region of interest" description="Disordered" evidence="5">
    <location>
        <begin position="1"/>
        <end position="48"/>
    </location>
</feature>
<keyword evidence="9" id="KW-1185">Reference proteome</keyword>
<dbReference type="GO" id="GO:0005739">
    <property type="term" value="C:mitochondrion"/>
    <property type="evidence" value="ECO:0007669"/>
    <property type="project" value="UniProtKB-SubCell"/>
</dbReference>
<dbReference type="EMBL" id="CAJNOQ010002161">
    <property type="protein sequence ID" value="CAF0942629.1"/>
    <property type="molecule type" value="Genomic_DNA"/>
</dbReference>
<organism evidence="7 9">
    <name type="scientific">Didymodactylos carnosus</name>
    <dbReference type="NCBI Taxonomy" id="1234261"/>
    <lineage>
        <taxon>Eukaryota</taxon>
        <taxon>Metazoa</taxon>
        <taxon>Spiralia</taxon>
        <taxon>Gnathifera</taxon>
        <taxon>Rotifera</taxon>
        <taxon>Eurotatoria</taxon>
        <taxon>Bdelloidea</taxon>
        <taxon>Philodinida</taxon>
        <taxon>Philodinidae</taxon>
        <taxon>Didymodactylos</taxon>
    </lineage>
</organism>
<name>A0A814CFH7_9BILA</name>
<dbReference type="EMBL" id="CAJOBC010002161">
    <property type="protein sequence ID" value="CAF3718985.1"/>
    <property type="molecule type" value="Genomic_DNA"/>
</dbReference>
<evidence type="ECO:0000256" key="3">
    <source>
        <dbReference type="ARBA" id="ARBA00023128"/>
    </source>
</evidence>
<dbReference type="InterPro" id="IPR006571">
    <property type="entry name" value="TLDc_dom"/>
</dbReference>
<feature type="domain" description="TLDc" evidence="6">
    <location>
        <begin position="151"/>
        <end position="326"/>
    </location>
</feature>
<dbReference type="AlphaFoldDB" id="A0A814CFH7"/>
<evidence type="ECO:0000256" key="2">
    <source>
        <dbReference type="ARBA" id="ARBA00009540"/>
    </source>
</evidence>
<comment type="similarity">
    <text evidence="2">Belongs to the OXR1 family.</text>
</comment>
<evidence type="ECO:0000256" key="1">
    <source>
        <dbReference type="ARBA" id="ARBA00004173"/>
    </source>
</evidence>
<dbReference type="Pfam" id="PF07534">
    <property type="entry name" value="TLD"/>
    <property type="match status" value="1"/>
</dbReference>
<dbReference type="PROSITE" id="PS51886">
    <property type="entry name" value="TLDC"/>
    <property type="match status" value="1"/>
</dbReference>
<evidence type="ECO:0000259" key="6">
    <source>
        <dbReference type="PROSITE" id="PS51886"/>
    </source>
</evidence>
<evidence type="ECO:0000256" key="4">
    <source>
        <dbReference type="ARBA" id="ARBA00040604"/>
    </source>
</evidence>
<proteinExistence type="inferred from homology"/>
<sequence length="327" mass="37270">MITNSKRPSPSRSPSSTSSSSSLSSTPISGSSYTRQNRPSHRCSMTNECPKTTRRFTLHGLFPAITKQLSDHMTTSKKSLIGQMNDIKNKPQQHITRWRKRASSLIPSSLFPDRNERKTSCQSIINVDEIRAHRNVLDFGITAPKLFQPSLLLSEEQIKQILLELPARVHACNWNLTFSTENHGFSLNALYRRSIEQDSNSTSLLVVKDIEQNVFGAFLSSRVMISDGFYGTGESFLFTYYPTFKVFHWTHHNLFFIKGDLHSLGLGSGETIFLYEFQCLHAGTYGLWLDGDLYHGRTCPSKTYDNDYLTRSEDFIVDNIELWSFVD</sequence>
<dbReference type="GO" id="GO:0005634">
    <property type="term" value="C:nucleus"/>
    <property type="evidence" value="ECO:0007669"/>
    <property type="project" value="TreeGrafter"/>
</dbReference>
<dbReference type="SMART" id="SM00584">
    <property type="entry name" value="TLDc"/>
    <property type="match status" value="1"/>
</dbReference>
<evidence type="ECO:0000313" key="8">
    <source>
        <dbReference type="EMBL" id="CAF3718985.1"/>
    </source>
</evidence>
<comment type="caution">
    <text evidence="7">The sequence shown here is derived from an EMBL/GenBank/DDBJ whole genome shotgun (WGS) entry which is preliminary data.</text>
</comment>
<evidence type="ECO:0000313" key="9">
    <source>
        <dbReference type="Proteomes" id="UP000663829"/>
    </source>
</evidence>
<dbReference type="PANTHER" id="PTHR23354:SF62">
    <property type="entry name" value="MUSTARD, ISOFORM V"/>
    <property type="match status" value="1"/>
</dbReference>
<evidence type="ECO:0000256" key="5">
    <source>
        <dbReference type="SAM" id="MobiDB-lite"/>
    </source>
</evidence>
<comment type="subcellular location">
    <subcellularLocation>
        <location evidence="1">Mitochondrion</location>
    </subcellularLocation>
</comment>
<keyword evidence="3" id="KW-0496">Mitochondrion</keyword>